<dbReference type="InterPro" id="IPR048350">
    <property type="entry name" value="S-Me-THD-like_C"/>
</dbReference>
<accession>A0ABU5DSV6</accession>
<dbReference type="InterPro" id="IPR027479">
    <property type="entry name" value="S-Me-THD_N_sf"/>
</dbReference>
<sequence>MSITMIDVKDLDAIAIGAALYGTGGGGDPHIGKLLAQRSIREHGPTKLITLDELNDDDLIISVAMIGAPAVMLERLAETAPLIAALRELEAKLGRRATALFSAEVGGLNSVIPFSVATELGLPLVDADTMGRAFPNLEMTLCTLQGIVPVPLALADEKGNRLLMDTIDNAHLERYVRSITMDMGGSCYSALYSMTVAQAKKSLVQGSISMTQRAGKALFEARARHLDPVAALVRVTGGHCLFKGKVTDLQRKIDGRWSKGEATIAGLDEHAGQTATLLYQNEFLMARTGDRVLASTPDLICTVDMETGEPITAEQVRYGLRVAVLGLPSVPEWRSPAAIALVGPRAFGYDVDYRAVEQLAMDRS</sequence>
<reference evidence="3 4" key="1">
    <citation type="submission" date="2023-11" db="EMBL/GenBank/DDBJ databases">
        <title>Paucibacter sp. nov., isolated from fresh soil in Korea.</title>
        <authorList>
            <person name="Le N.T.T."/>
        </authorList>
    </citation>
    <scope>NUCLEOTIDE SEQUENCE [LARGE SCALE GENOMIC DNA]</scope>
    <source>
        <strain evidence="3 4">R3-3</strain>
    </source>
</reference>
<keyword evidence="4" id="KW-1185">Reference proteome</keyword>
<proteinExistence type="predicted"/>
<feature type="domain" description="S-Me-THD-like C-terminal" evidence="2">
    <location>
        <begin position="168"/>
        <end position="355"/>
    </location>
</feature>
<dbReference type="Proteomes" id="UP001285263">
    <property type="component" value="Unassembled WGS sequence"/>
</dbReference>
<feature type="domain" description="S-Me-THD N-terminal" evidence="1">
    <location>
        <begin position="9"/>
        <end position="165"/>
    </location>
</feature>
<dbReference type="RefSeq" id="WP_320426407.1">
    <property type="nucleotide sequence ID" value="NZ_JAXCLA010000010.1"/>
</dbReference>
<evidence type="ECO:0000259" key="2">
    <source>
        <dbReference type="Pfam" id="PF20906"/>
    </source>
</evidence>
<dbReference type="SUPFAM" id="SSF160991">
    <property type="entry name" value="CV3147-like"/>
    <property type="match status" value="1"/>
</dbReference>
<dbReference type="Gene3D" id="2.40.390.10">
    <property type="entry name" value="CV3147-like"/>
    <property type="match status" value="1"/>
</dbReference>
<dbReference type="Gene3D" id="3.40.1610.10">
    <property type="entry name" value="CV3147-like domain"/>
    <property type="match status" value="1"/>
</dbReference>
<protein>
    <submittedName>
        <fullName evidence="3">DUF917 domain-containing protein</fullName>
    </submittedName>
</protein>
<dbReference type="Pfam" id="PF06032">
    <property type="entry name" value="S-Me-THD_N"/>
    <property type="match status" value="1"/>
</dbReference>
<dbReference type="Pfam" id="PF20906">
    <property type="entry name" value="S-Me-THD_C"/>
    <property type="match status" value="1"/>
</dbReference>
<gene>
    <name evidence="3" type="ORF">SNE35_28325</name>
</gene>
<dbReference type="InterPro" id="IPR010318">
    <property type="entry name" value="S-Me-THD_N"/>
</dbReference>
<comment type="caution">
    <text evidence="3">The sequence shown here is derived from an EMBL/GenBank/DDBJ whole genome shotgun (WGS) entry which is preliminary data.</text>
</comment>
<evidence type="ECO:0000313" key="4">
    <source>
        <dbReference type="Proteomes" id="UP001285263"/>
    </source>
</evidence>
<evidence type="ECO:0000259" key="1">
    <source>
        <dbReference type="Pfam" id="PF06032"/>
    </source>
</evidence>
<evidence type="ECO:0000313" key="3">
    <source>
        <dbReference type="EMBL" id="MDY0748439.1"/>
    </source>
</evidence>
<dbReference type="InterPro" id="IPR024071">
    <property type="entry name" value="S-Me-THD_C_sf"/>
</dbReference>
<dbReference type="EMBL" id="JAXCLA010000010">
    <property type="protein sequence ID" value="MDY0748439.1"/>
    <property type="molecule type" value="Genomic_DNA"/>
</dbReference>
<organism evidence="3 4">
    <name type="scientific">Roseateles agri</name>
    <dbReference type="NCBI Taxonomy" id="3098619"/>
    <lineage>
        <taxon>Bacteria</taxon>
        <taxon>Pseudomonadati</taxon>
        <taxon>Pseudomonadota</taxon>
        <taxon>Betaproteobacteria</taxon>
        <taxon>Burkholderiales</taxon>
        <taxon>Sphaerotilaceae</taxon>
        <taxon>Roseateles</taxon>
    </lineage>
</organism>
<name>A0ABU5DSV6_9BURK</name>